<accession>A0A0L6JGX0</accession>
<dbReference type="RefSeq" id="WP_036939691.1">
    <property type="nucleotide sequence ID" value="NZ_JQKC01000009.1"/>
</dbReference>
<organism evidence="1 2">
    <name type="scientific">Pseudobacteroides cellulosolvens ATCC 35603 = DSM 2933</name>
    <dbReference type="NCBI Taxonomy" id="398512"/>
    <lineage>
        <taxon>Bacteria</taxon>
        <taxon>Bacillati</taxon>
        <taxon>Bacillota</taxon>
        <taxon>Clostridia</taxon>
        <taxon>Eubacteriales</taxon>
        <taxon>Oscillospiraceae</taxon>
        <taxon>Pseudobacteroides</taxon>
    </lineage>
</organism>
<sequence length="126" mass="14616">MFIVNEQSQIATNLMFKARYGLSSYTNEKVLIEERITEDNCWDCGEDLSSLRKFQPNMLSEEEVQQIVKLLNKSAKIASAKVESNRVHIMLKLKNGNQTGMSHAVIREAIRNNSLKYFFQRYSNLH</sequence>
<evidence type="ECO:0000313" key="2">
    <source>
        <dbReference type="Proteomes" id="UP000036923"/>
    </source>
</evidence>
<comment type="caution">
    <text evidence="1">The sequence shown here is derived from an EMBL/GenBank/DDBJ whole genome shotgun (WGS) entry which is preliminary data.</text>
</comment>
<protein>
    <submittedName>
        <fullName evidence="1">Uncharacterized protein</fullName>
    </submittedName>
</protein>
<dbReference type="AlphaFoldDB" id="A0A0L6JGX0"/>
<evidence type="ECO:0000313" key="1">
    <source>
        <dbReference type="EMBL" id="KNY24973.1"/>
    </source>
</evidence>
<proteinExistence type="predicted"/>
<gene>
    <name evidence="1" type="ORF">Bccel_0230</name>
</gene>
<dbReference type="Proteomes" id="UP000036923">
    <property type="component" value="Unassembled WGS sequence"/>
</dbReference>
<reference evidence="2" key="1">
    <citation type="submission" date="2015-07" db="EMBL/GenBank/DDBJ databases">
        <title>Near-Complete Genome Sequence of the Cellulolytic Bacterium Bacteroides (Pseudobacteroides) cellulosolvens ATCC 35603.</title>
        <authorList>
            <person name="Dassa B."/>
            <person name="Utturkar S.M."/>
            <person name="Klingeman D.M."/>
            <person name="Hurt R.A."/>
            <person name="Keller M."/>
            <person name="Xu J."/>
            <person name="Reddy Y.H.K."/>
            <person name="Borovok I."/>
            <person name="Grinberg I.R."/>
            <person name="Lamed R."/>
            <person name="Zhivin O."/>
            <person name="Bayer E.A."/>
            <person name="Brown S.D."/>
        </authorList>
    </citation>
    <scope>NUCLEOTIDE SEQUENCE [LARGE SCALE GENOMIC DNA]</scope>
    <source>
        <strain evidence="2">DSM 2933</strain>
    </source>
</reference>
<keyword evidence="2" id="KW-1185">Reference proteome</keyword>
<dbReference type="STRING" id="398512.Bccel_0230"/>
<dbReference type="EMBL" id="LGTC01000001">
    <property type="protein sequence ID" value="KNY24973.1"/>
    <property type="molecule type" value="Genomic_DNA"/>
</dbReference>
<name>A0A0L6JGX0_9FIRM</name>